<reference evidence="1" key="2">
    <citation type="submission" date="2023-01" db="EMBL/GenBank/DDBJ databases">
        <authorList>
            <person name="Sun Q."/>
            <person name="Evtushenko L."/>
        </authorList>
    </citation>
    <scope>NUCLEOTIDE SEQUENCE</scope>
    <source>
        <strain evidence="1">VKM Ac-1321</strain>
    </source>
</reference>
<sequence>MLDEIATGRGAGRAIDEDMSSFVGFPGGRRLPRAELSVIVRGAGSGFRSAGESVGVGSGCGELAGERTEFPGRRGAWCGSRVAGECRGDGCGGGRIGFRFPVAAWDAWRSATVRAVAAGVGDVPYVRLGGYCPWREART</sequence>
<dbReference type="Proteomes" id="UP001143480">
    <property type="component" value="Unassembled WGS sequence"/>
</dbReference>
<reference evidence="1" key="1">
    <citation type="journal article" date="2014" name="Int. J. Syst. Evol. Microbiol.">
        <title>Complete genome sequence of Corynebacterium casei LMG S-19264T (=DSM 44701T), isolated from a smear-ripened cheese.</title>
        <authorList>
            <consortium name="US DOE Joint Genome Institute (JGI-PGF)"/>
            <person name="Walter F."/>
            <person name="Albersmeier A."/>
            <person name="Kalinowski J."/>
            <person name="Ruckert C."/>
        </authorList>
    </citation>
    <scope>NUCLEOTIDE SEQUENCE</scope>
    <source>
        <strain evidence="1">VKM Ac-1321</strain>
    </source>
</reference>
<dbReference type="EMBL" id="BSFP01000069">
    <property type="protein sequence ID" value="GLL06239.1"/>
    <property type="molecule type" value="Genomic_DNA"/>
</dbReference>
<evidence type="ECO:0000313" key="2">
    <source>
        <dbReference type="Proteomes" id="UP001143480"/>
    </source>
</evidence>
<evidence type="ECO:0000313" key="1">
    <source>
        <dbReference type="EMBL" id="GLL06239.1"/>
    </source>
</evidence>
<name>A0A9W6NR57_9ACTN</name>
<keyword evidence="2" id="KW-1185">Reference proteome</keyword>
<proteinExistence type="predicted"/>
<dbReference type="AlphaFoldDB" id="A0A9W6NR57"/>
<accession>A0A9W6NR57</accession>
<gene>
    <name evidence="1" type="ORF">GCM10017581_079870</name>
</gene>
<protein>
    <submittedName>
        <fullName evidence="1">Uncharacterized protein</fullName>
    </submittedName>
</protein>
<comment type="caution">
    <text evidence="1">The sequence shown here is derived from an EMBL/GenBank/DDBJ whole genome shotgun (WGS) entry which is preliminary data.</text>
</comment>
<organism evidence="1 2">
    <name type="scientific">Dactylosporangium matsuzakiense</name>
    <dbReference type="NCBI Taxonomy" id="53360"/>
    <lineage>
        <taxon>Bacteria</taxon>
        <taxon>Bacillati</taxon>
        <taxon>Actinomycetota</taxon>
        <taxon>Actinomycetes</taxon>
        <taxon>Micromonosporales</taxon>
        <taxon>Micromonosporaceae</taxon>
        <taxon>Dactylosporangium</taxon>
    </lineage>
</organism>